<feature type="domain" description="Phytochrome chromophore attachment site" evidence="8">
    <location>
        <begin position="299"/>
        <end position="435"/>
    </location>
</feature>
<keyword evidence="13" id="KW-1185">Reference proteome</keyword>
<dbReference type="InterPro" id="IPR001610">
    <property type="entry name" value="PAC"/>
</dbReference>
<feature type="domain" description="PAC" evidence="11">
    <location>
        <begin position="94"/>
        <end position="151"/>
    </location>
</feature>
<dbReference type="InterPro" id="IPR016132">
    <property type="entry name" value="Phyto_chromo_attachment"/>
</dbReference>
<keyword evidence="5" id="KW-0808">Transferase</keyword>
<evidence type="ECO:0000256" key="5">
    <source>
        <dbReference type="ARBA" id="ARBA00022777"/>
    </source>
</evidence>
<comment type="caution">
    <text evidence="12">The sequence shown here is derived from an EMBL/GenBank/DDBJ whole genome shotgun (WGS) entry which is preliminary data.</text>
</comment>
<dbReference type="InterPro" id="IPR005467">
    <property type="entry name" value="His_kinase_dom"/>
</dbReference>
<evidence type="ECO:0000256" key="7">
    <source>
        <dbReference type="SAM" id="Coils"/>
    </source>
</evidence>
<dbReference type="SMART" id="SM00387">
    <property type="entry name" value="HATPase_c"/>
    <property type="match status" value="1"/>
</dbReference>
<keyword evidence="7" id="KW-0175">Coiled coil</keyword>
<dbReference type="Pfam" id="PF13426">
    <property type="entry name" value="PAS_9"/>
    <property type="match status" value="1"/>
</dbReference>
<gene>
    <name evidence="12" type="ORF">NDI37_25130</name>
</gene>
<dbReference type="SUPFAM" id="SSF55785">
    <property type="entry name" value="PYP-like sensor domain (PAS domain)"/>
    <property type="match status" value="2"/>
</dbReference>
<evidence type="ECO:0000256" key="3">
    <source>
        <dbReference type="ARBA" id="ARBA00012438"/>
    </source>
</evidence>
<reference evidence="12 13" key="1">
    <citation type="submission" date="2022-04" db="EMBL/GenBank/DDBJ databases">
        <title>Positive selection, recombination, and allopatry shape intraspecific diversity of widespread and dominant cyanobacteria.</title>
        <authorList>
            <person name="Wei J."/>
            <person name="Shu W."/>
            <person name="Hu C."/>
        </authorList>
    </citation>
    <scope>NUCLEOTIDE SEQUENCE [LARGE SCALE GENOMIC DNA]</scope>
    <source>
        <strain evidence="12 13">GB2-A5</strain>
    </source>
</reference>
<dbReference type="SMART" id="SM00091">
    <property type="entry name" value="PAS"/>
    <property type="match status" value="2"/>
</dbReference>
<evidence type="ECO:0000313" key="13">
    <source>
        <dbReference type="Proteomes" id="UP001442494"/>
    </source>
</evidence>
<dbReference type="InterPro" id="IPR000700">
    <property type="entry name" value="PAS-assoc_C"/>
</dbReference>
<dbReference type="SMART" id="SM00086">
    <property type="entry name" value="PAC"/>
    <property type="match status" value="2"/>
</dbReference>
<dbReference type="EC" id="2.7.13.3" evidence="3"/>
<dbReference type="PANTHER" id="PTHR43065">
    <property type="entry name" value="SENSOR HISTIDINE KINASE"/>
    <property type="match status" value="1"/>
</dbReference>
<comment type="catalytic activity">
    <reaction evidence="1">
        <text>ATP + protein L-histidine = ADP + protein N-phospho-L-histidine.</text>
        <dbReference type="EC" id="2.7.13.3"/>
    </reaction>
</comment>
<dbReference type="PRINTS" id="PR00344">
    <property type="entry name" value="BCTRLSENSOR"/>
</dbReference>
<dbReference type="SUPFAM" id="SSF55874">
    <property type="entry name" value="ATPase domain of HSP90 chaperone/DNA topoisomerase II/histidine kinase"/>
    <property type="match status" value="1"/>
</dbReference>
<feature type="domain" description="Histidine kinase" evidence="9">
    <location>
        <begin position="506"/>
        <end position="784"/>
    </location>
</feature>
<evidence type="ECO:0000259" key="11">
    <source>
        <dbReference type="PROSITE" id="PS50113"/>
    </source>
</evidence>
<dbReference type="PROSITE" id="PS50109">
    <property type="entry name" value="HIS_KIN"/>
    <property type="match status" value="1"/>
</dbReference>
<evidence type="ECO:0000259" key="8">
    <source>
        <dbReference type="PROSITE" id="PS50046"/>
    </source>
</evidence>
<dbReference type="CDD" id="cd00130">
    <property type="entry name" value="PAS"/>
    <property type="match status" value="2"/>
</dbReference>
<dbReference type="EMBL" id="JAMPKK010000084">
    <property type="protein sequence ID" value="MEP0867732.1"/>
    <property type="molecule type" value="Genomic_DNA"/>
</dbReference>
<evidence type="ECO:0000259" key="9">
    <source>
        <dbReference type="PROSITE" id="PS50109"/>
    </source>
</evidence>
<dbReference type="SMART" id="SM00065">
    <property type="entry name" value="GAF"/>
    <property type="match status" value="1"/>
</dbReference>
<dbReference type="PROSITE" id="PS50113">
    <property type="entry name" value="PAC"/>
    <property type="match status" value="2"/>
</dbReference>
<keyword evidence="5" id="KW-0418">Kinase</keyword>
<dbReference type="PROSITE" id="PS50046">
    <property type="entry name" value="PHYTOCHROME_2"/>
    <property type="match status" value="1"/>
</dbReference>
<dbReference type="Gene3D" id="3.30.565.10">
    <property type="entry name" value="Histidine kinase-like ATPase, C-terminal domain"/>
    <property type="match status" value="1"/>
</dbReference>
<evidence type="ECO:0000259" key="10">
    <source>
        <dbReference type="PROSITE" id="PS50112"/>
    </source>
</evidence>
<dbReference type="RefSeq" id="WP_190421935.1">
    <property type="nucleotide sequence ID" value="NZ_JAMPKK010000084.1"/>
</dbReference>
<feature type="domain" description="PAC" evidence="11">
    <location>
        <begin position="227"/>
        <end position="279"/>
    </location>
</feature>
<evidence type="ECO:0000256" key="6">
    <source>
        <dbReference type="ARBA" id="ARBA00023012"/>
    </source>
</evidence>
<dbReference type="InterPro" id="IPR036890">
    <property type="entry name" value="HATPase_C_sf"/>
</dbReference>
<dbReference type="Gene3D" id="3.30.450.20">
    <property type="entry name" value="PAS domain"/>
    <property type="match status" value="2"/>
</dbReference>
<dbReference type="InterPro" id="IPR003661">
    <property type="entry name" value="HisK_dim/P_dom"/>
</dbReference>
<dbReference type="InterPro" id="IPR003018">
    <property type="entry name" value="GAF"/>
</dbReference>
<dbReference type="CDD" id="cd00082">
    <property type="entry name" value="HisKA"/>
    <property type="match status" value="1"/>
</dbReference>
<sequence length="809" mass="90438">MASQQARFGAFQDFTGHQGDKETLRLYDRAMAATSCGITISDAIQPHNPIIYCNPAFERITGYSAAEVLGRNCRFLQGPDTDPAAVEQIRQALRTGEGCVVVLKNYRKDGTPFWNELTISPVCDDEGRITQFIGVQTDITERKQAQERERESEARLRLTLNAAKMGVWEWDLRSEEVSGSPEVESLFGIASGSRAKSYEDYLKCVHPDDCYRVALEMARVVKEGGNLNSEYRIITPENTVRWVVSMGSVWRDERGEGVRLMGTVMDITERKLAEEASRQQFLRERLVGAIAKRIRASLNLEEVLNTTVEEVRTLLGTDRVLIYRLEPDGDGVVAVESVGEDWMPILGTNIKDPCFAKNCVSPYQQGRVRAIEDIYTAGIQQCHVDLLAKFQVKANLVVPILQGEHLWGLLIAHHCSESRKWQESEVMLLKQLSVQLAIAIGQSTLFQQLSTELVERKAAEAALRQSEAQLKEQATQLKQTLHELKQTQAQLIQSEKMSSLGQLVAGVAHEINNPVSFIYGNLAPASQYAKDLLNLLKLYQKYLPKPPEEIQEEADAIELDFLIEDLPKLLASMKMGADRIRDLVLSLRNFSRHDQAQKKPVDIHEGIDNTILILQHRLKEECSRPPIQIIKEYGDLPEVDCYAGQLNQVFMNLISNAIDALEEYNSKRSPEEINRDRSKITISTSLKNEQGSIKNEFDFINPSLVNIAPSSVIIRISDNGPGIPEAIQQRIFDPFFTTKPVGQGTGLGLSISYQVVVERHGGQLKCVSTPGKGTEFIVEIPLQKVEQESVLGAYCCLTSVSATPQRVAS</sequence>
<proteinExistence type="inferred from homology"/>
<dbReference type="NCBIfam" id="TIGR00229">
    <property type="entry name" value="sensory_box"/>
    <property type="match status" value="2"/>
</dbReference>
<dbReference type="InterPro" id="IPR013655">
    <property type="entry name" value="PAS_fold_3"/>
</dbReference>
<keyword evidence="6" id="KW-0902">Two-component regulatory system</keyword>
<dbReference type="InterPro" id="IPR003594">
    <property type="entry name" value="HATPase_dom"/>
</dbReference>
<evidence type="ECO:0000256" key="2">
    <source>
        <dbReference type="ARBA" id="ARBA00006402"/>
    </source>
</evidence>
<dbReference type="Pfam" id="PF02518">
    <property type="entry name" value="HATPase_c"/>
    <property type="match status" value="1"/>
</dbReference>
<dbReference type="Gene3D" id="1.10.287.130">
    <property type="match status" value="1"/>
</dbReference>
<dbReference type="Gene3D" id="2.10.70.100">
    <property type="match status" value="1"/>
</dbReference>
<dbReference type="InterPro" id="IPR029016">
    <property type="entry name" value="GAF-like_dom_sf"/>
</dbReference>
<organism evidence="12 13">
    <name type="scientific">Funiculus sociatus GB2-A5</name>
    <dbReference type="NCBI Taxonomy" id="2933946"/>
    <lineage>
        <taxon>Bacteria</taxon>
        <taxon>Bacillati</taxon>
        <taxon>Cyanobacteriota</taxon>
        <taxon>Cyanophyceae</taxon>
        <taxon>Coleofasciculales</taxon>
        <taxon>Coleofasciculaceae</taxon>
        <taxon>Funiculus</taxon>
    </lineage>
</organism>
<evidence type="ECO:0000256" key="1">
    <source>
        <dbReference type="ARBA" id="ARBA00000085"/>
    </source>
</evidence>
<dbReference type="Pfam" id="PF08447">
    <property type="entry name" value="PAS_3"/>
    <property type="match status" value="1"/>
</dbReference>
<keyword evidence="4" id="KW-0597">Phosphoprotein</keyword>
<dbReference type="SUPFAM" id="SSF47384">
    <property type="entry name" value="Homodimeric domain of signal transducing histidine kinase"/>
    <property type="match status" value="1"/>
</dbReference>
<dbReference type="Proteomes" id="UP001442494">
    <property type="component" value="Unassembled WGS sequence"/>
</dbReference>
<dbReference type="InterPro" id="IPR036097">
    <property type="entry name" value="HisK_dim/P_sf"/>
</dbReference>
<protein>
    <recommendedName>
        <fullName evidence="3">histidine kinase</fullName>
        <ecNumber evidence="3">2.7.13.3</ecNumber>
    </recommendedName>
</protein>
<evidence type="ECO:0000313" key="12">
    <source>
        <dbReference type="EMBL" id="MEP0867732.1"/>
    </source>
</evidence>
<accession>A0ABV0JWE7</accession>
<dbReference type="PROSITE" id="PS50112">
    <property type="entry name" value="PAS"/>
    <property type="match status" value="1"/>
</dbReference>
<name>A0ABV0JWE7_9CYAN</name>
<dbReference type="Gene3D" id="3.30.450.40">
    <property type="match status" value="1"/>
</dbReference>
<dbReference type="PANTHER" id="PTHR43065:SF50">
    <property type="entry name" value="HISTIDINE KINASE"/>
    <property type="match status" value="1"/>
</dbReference>
<dbReference type="InterPro" id="IPR004358">
    <property type="entry name" value="Sig_transdc_His_kin-like_C"/>
</dbReference>
<dbReference type="SUPFAM" id="SSF55781">
    <property type="entry name" value="GAF domain-like"/>
    <property type="match status" value="1"/>
</dbReference>
<dbReference type="InterPro" id="IPR035965">
    <property type="entry name" value="PAS-like_dom_sf"/>
</dbReference>
<dbReference type="InterPro" id="IPR000014">
    <property type="entry name" value="PAS"/>
</dbReference>
<evidence type="ECO:0000256" key="4">
    <source>
        <dbReference type="ARBA" id="ARBA00022553"/>
    </source>
</evidence>
<feature type="coiled-coil region" evidence="7">
    <location>
        <begin position="456"/>
        <end position="497"/>
    </location>
</feature>
<feature type="domain" description="PAS" evidence="10">
    <location>
        <begin position="23"/>
        <end position="96"/>
    </location>
</feature>
<dbReference type="Pfam" id="PF01590">
    <property type="entry name" value="GAF"/>
    <property type="match status" value="1"/>
</dbReference>
<comment type="similarity">
    <text evidence="2">In the N-terminal section; belongs to the phytochrome family.</text>
</comment>